<name>A0A0R2HAF9_9FIRM</name>
<dbReference type="InterPro" id="IPR036390">
    <property type="entry name" value="WH_DNA-bd_sf"/>
</dbReference>
<comment type="caution">
    <text evidence="6">The sequence shown here is derived from an EMBL/GenBank/DDBJ whole genome shotgun (WGS) entry which is preliminary data.</text>
</comment>
<evidence type="ECO:0000313" key="6">
    <source>
        <dbReference type="EMBL" id="KRN49903.1"/>
    </source>
</evidence>
<dbReference type="PROSITE" id="PS50944">
    <property type="entry name" value="HTH_DTXR"/>
    <property type="match status" value="1"/>
</dbReference>
<dbReference type="SUPFAM" id="SSF46785">
    <property type="entry name" value="Winged helix' DNA-binding domain"/>
    <property type="match status" value="1"/>
</dbReference>
<sequence length="123" mass="14363">MSESTEMYLESILVIQKRKGVVRSIDIAHELNFSKPTISQQIKRLKSLDYINVNEHNIISLTDKGMEIASMIYERHNELSRIFRYIGIPEDVATEDACRVEHYISPETFEALKNYFDPLINKK</sequence>
<dbReference type="Gene3D" id="1.10.60.10">
    <property type="entry name" value="Iron dependent repressor, metal binding and dimerisation domain"/>
    <property type="match status" value="1"/>
</dbReference>
<accession>A0A0R2HAF9</accession>
<dbReference type="GO" id="GO:0003677">
    <property type="term" value="F:DNA binding"/>
    <property type="evidence" value="ECO:0007669"/>
    <property type="project" value="UniProtKB-KW"/>
</dbReference>
<keyword evidence="3" id="KW-0238">DNA-binding</keyword>
<dbReference type="GO" id="GO:0046983">
    <property type="term" value="F:protein dimerization activity"/>
    <property type="evidence" value="ECO:0007669"/>
    <property type="project" value="InterPro"/>
</dbReference>
<gene>
    <name evidence="6" type="ORF">IV49_GL000604</name>
</gene>
<dbReference type="Pfam" id="PF01325">
    <property type="entry name" value="Fe_dep_repress"/>
    <property type="match status" value="1"/>
</dbReference>
<dbReference type="Pfam" id="PF02742">
    <property type="entry name" value="Fe_dep_repr_C"/>
    <property type="match status" value="1"/>
</dbReference>
<dbReference type="SMART" id="SM00529">
    <property type="entry name" value="HTH_DTXR"/>
    <property type="match status" value="1"/>
</dbReference>
<keyword evidence="2" id="KW-0805">Transcription regulation</keyword>
<dbReference type="GO" id="GO:0003700">
    <property type="term" value="F:DNA-binding transcription factor activity"/>
    <property type="evidence" value="ECO:0007669"/>
    <property type="project" value="InterPro"/>
</dbReference>
<dbReference type="InterPro" id="IPR036388">
    <property type="entry name" value="WH-like_DNA-bd_sf"/>
</dbReference>
<proteinExistence type="inferred from homology"/>
<dbReference type="InterPro" id="IPR022687">
    <property type="entry name" value="HTH_DTXR"/>
</dbReference>
<evidence type="ECO:0000256" key="4">
    <source>
        <dbReference type="ARBA" id="ARBA00023163"/>
    </source>
</evidence>
<dbReference type="Proteomes" id="UP000051841">
    <property type="component" value="Unassembled WGS sequence"/>
</dbReference>
<dbReference type="PANTHER" id="PTHR33238:SF7">
    <property type="entry name" value="IRON-DEPENDENT TRANSCRIPTIONAL REGULATOR"/>
    <property type="match status" value="1"/>
</dbReference>
<dbReference type="EMBL" id="JQBL01000018">
    <property type="protein sequence ID" value="KRN49903.1"/>
    <property type="molecule type" value="Genomic_DNA"/>
</dbReference>
<dbReference type="InterPro" id="IPR036421">
    <property type="entry name" value="Fe_dep_repressor_sf"/>
</dbReference>
<evidence type="ECO:0000259" key="5">
    <source>
        <dbReference type="PROSITE" id="PS50944"/>
    </source>
</evidence>
<dbReference type="InterPro" id="IPR001367">
    <property type="entry name" value="Fe_dep_repressor"/>
</dbReference>
<dbReference type="SUPFAM" id="SSF47979">
    <property type="entry name" value="Iron-dependent repressor protein, dimerization domain"/>
    <property type="match status" value="1"/>
</dbReference>
<evidence type="ECO:0000256" key="3">
    <source>
        <dbReference type="ARBA" id="ARBA00023125"/>
    </source>
</evidence>
<evidence type="ECO:0000256" key="2">
    <source>
        <dbReference type="ARBA" id="ARBA00023015"/>
    </source>
</evidence>
<dbReference type="PANTHER" id="PTHR33238">
    <property type="entry name" value="IRON (METAL) DEPENDENT REPRESSOR, DTXR FAMILY"/>
    <property type="match status" value="1"/>
</dbReference>
<dbReference type="Gene3D" id="1.10.10.10">
    <property type="entry name" value="Winged helix-like DNA-binding domain superfamily/Winged helix DNA-binding domain"/>
    <property type="match status" value="1"/>
</dbReference>
<evidence type="ECO:0000256" key="1">
    <source>
        <dbReference type="ARBA" id="ARBA00007871"/>
    </source>
</evidence>
<dbReference type="GO" id="GO:0046914">
    <property type="term" value="F:transition metal ion binding"/>
    <property type="evidence" value="ECO:0007669"/>
    <property type="project" value="InterPro"/>
</dbReference>
<dbReference type="RefSeq" id="WP_201783595.1">
    <property type="nucleotide sequence ID" value="NZ_JNKN01000022.1"/>
</dbReference>
<organism evidence="6 7">
    <name type="scientific">Kandleria vitulina DSM 20405</name>
    <dbReference type="NCBI Taxonomy" id="1410657"/>
    <lineage>
        <taxon>Bacteria</taxon>
        <taxon>Bacillati</taxon>
        <taxon>Bacillota</taxon>
        <taxon>Erysipelotrichia</taxon>
        <taxon>Erysipelotrichales</taxon>
        <taxon>Coprobacillaceae</taxon>
        <taxon>Kandleria</taxon>
    </lineage>
</organism>
<comment type="similarity">
    <text evidence="1">Belongs to the DtxR/MntR family.</text>
</comment>
<dbReference type="InterPro" id="IPR050536">
    <property type="entry name" value="DtxR_MntR_Metal-Reg"/>
</dbReference>
<keyword evidence="4" id="KW-0804">Transcription</keyword>
<dbReference type="PATRIC" id="fig|1410657.5.peg.629"/>
<evidence type="ECO:0000313" key="7">
    <source>
        <dbReference type="Proteomes" id="UP000051841"/>
    </source>
</evidence>
<dbReference type="AlphaFoldDB" id="A0A0R2HAF9"/>
<reference evidence="6 7" key="1">
    <citation type="journal article" date="2015" name="Genome Announc.">
        <title>Expanding the biotechnology potential of lactobacilli through comparative genomics of 213 strains and associated genera.</title>
        <authorList>
            <person name="Sun Z."/>
            <person name="Harris H.M."/>
            <person name="McCann A."/>
            <person name="Guo C."/>
            <person name="Argimon S."/>
            <person name="Zhang W."/>
            <person name="Yang X."/>
            <person name="Jeffery I.B."/>
            <person name="Cooney J.C."/>
            <person name="Kagawa T.F."/>
            <person name="Liu W."/>
            <person name="Song Y."/>
            <person name="Salvetti E."/>
            <person name="Wrobel A."/>
            <person name="Rasinkangas P."/>
            <person name="Parkhill J."/>
            <person name="Rea M.C."/>
            <person name="O'Sullivan O."/>
            <person name="Ritari J."/>
            <person name="Douillard F.P."/>
            <person name="Paul Ross R."/>
            <person name="Yang R."/>
            <person name="Briner A.E."/>
            <person name="Felis G.E."/>
            <person name="de Vos W.M."/>
            <person name="Barrangou R."/>
            <person name="Klaenhammer T.R."/>
            <person name="Caufield P.W."/>
            <person name="Cui Y."/>
            <person name="Zhang H."/>
            <person name="O'Toole P.W."/>
        </authorList>
    </citation>
    <scope>NUCLEOTIDE SEQUENCE [LARGE SCALE GENOMIC DNA]</scope>
    <source>
        <strain evidence="6 7">DSM 20405</strain>
    </source>
</reference>
<protein>
    <recommendedName>
        <fullName evidence="5">HTH dtxR-type domain-containing protein</fullName>
    </recommendedName>
</protein>
<feature type="domain" description="HTH dtxR-type" evidence="5">
    <location>
        <begin position="1"/>
        <end position="62"/>
    </location>
</feature>
<dbReference type="InterPro" id="IPR022689">
    <property type="entry name" value="Iron_dep_repressor"/>
</dbReference>
<keyword evidence="7" id="KW-1185">Reference proteome</keyword>